<dbReference type="CDD" id="cd18787">
    <property type="entry name" value="SF2_C_DEAD"/>
    <property type="match status" value="1"/>
</dbReference>
<organism evidence="18">
    <name type="scientific">Corethron hystrix</name>
    <dbReference type="NCBI Taxonomy" id="216773"/>
    <lineage>
        <taxon>Eukaryota</taxon>
        <taxon>Sar</taxon>
        <taxon>Stramenopiles</taxon>
        <taxon>Ochrophyta</taxon>
        <taxon>Bacillariophyta</taxon>
        <taxon>Coscinodiscophyceae</taxon>
        <taxon>Corethrophycidae</taxon>
        <taxon>Corethrales</taxon>
        <taxon>Corethraceae</taxon>
        <taxon>Corethron</taxon>
    </lineage>
</organism>
<protein>
    <recommendedName>
        <fullName evidence="3">RNA helicase</fullName>
        <ecNumber evidence="3">3.6.4.13</ecNumber>
    </recommendedName>
</protein>
<evidence type="ECO:0000256" key="2">
    <source>
        <dbReference type="ARBA" id="ARBA00009334"/>
    </source>
</evidence>
<evidence type="ECO:0000256" key="9">
    <source>
        <dbReference type="ARBA" id="ARBA00022840"/>
    </source>
</evidence>
<dbReference type="CDD" id="cd00268">
    <property type="entry name" value="DEADc"/>
    <property type="match status" value="1"/>
</dbReference>
<evidence type="ECO:0000256" key="13">
    <source>
        <dbReference type="RuleBase" id="RU000492"/>
    </source>
</evidence>
<evidence type="ECO:0000256" key="10">
    <source>
        <dbReference type="ARBA" id="ARBA00023242"/>
    </source>
</evidence>
<dbReference type="InterPro" id="IPR044742">
    <property type="entry name" value="DEAD/DEAH_RhlB"/>
</dbReference>
<dbReference type="SMART" id="SM00487">
    <property type="entry name" value="DEXDc"/>
    <property type="match status" value="1"/>
</dbReference>
<dbReference type="InterPro" id="IPR014001">
    <property type="entry name" value="Helicase_ATP-bd"/>
</dbReference>
<dbReference type="GO" id="GO:0003676">
    <property type="term" value="F:nucleic acid binding"/>
    <property type="evidence" value="ECO:0007669"/>
    <property type="project" value="InterPro"/>
</dbReference>
<evidence type="ECO:0000256" key="11">
    <source>
        <dbReference type="ARBA" id="ARBA00037449"/>
    </source>
</evidence>
<accession>A0A7S1BY29</accession>
<proteinExistence type="inferred from homology"/>
<dbReference type="PROSITE" id="PS51192">
    <property type="entry name" value="HELICASE_ATP_BIND_1"/>
    <property type="match status" value="1"/>
</dbReference>
<dbReference type="Pfam" id="PF00271">
    <property type="entry name" value="Helicase_C"/>
    <property type="match status" value="1"/>
</dbReference>
<evidence type="ECO:0000256" key="6">
    <source>
        <dbReference type="ARBA" id="ARBA00022741"/>
    </source>
</evidence>
<dbReference type="PROSITE" id="PS00039">
    <property type="entry name" value="DEAD_ATP_HELICASE"/>
    <property type="match status" value="1"/>
</dbReference>
<keyword evidence="4" id="KW-0690">Ribosome biogenesis</keyword>
<feature type="domain" description="Helicase ATP-binding" evidence="15">
    <location>
        <begin position="109"/>
        <end position="286"/>
    </location>
</feature>
<feature type="region of interest" description="Disordered" evidence="14">
    <location>
        <begin position="1"/>
        <end position="68"/>
    </location>
</feature>
<evidence type="ECO:0000256" key="5">
    <source>
        <dbReference type="ARBA" id="ARBA00022552"/>
    </source>
</evidence>
<dbReference type="PROSITE" id="PS51195">
    <property type="entry name" value="Q_MOTIF"/>
    <property type="match status" value="1"/>
</dbReference>
<sequence>MAKTLVETMMRKKHANAPKKEKKRAKKEAKRKKASASASPHSGPTNDAGSWRKKNSVSLLSPSGEDMTSDPTFFPPSLSFASANLPPALLSHFASKKWPTPTPIQSAAWPVLMAERDVVGIAETGSGKTLAFAIPALLKMVGKKDGRRSGPSMLVLAPTRELAMQSKVAIVDAGEPVGISAVIALYGGVSKHDQIRTLRKGVDVVVATPGRLRDLADGGDIDLSSVQHLVLDEADRMLDMGFEEEVRHIIGLCAPLGRRRTAMFSATWPSSVQAIAMEHMQDPVRIYVGFESIVGSGGTGTGATDDSLSANKRVTQTVEVIEDRAREARLRSLLAKHHTGKNRVLIFALYKKEAARMELTVRRWGHKVGSLHGDKAQDARSRALEAFRDGSCPLLVATDVAARGLDIPNVEVVINYTFPLTIEDYVHRIGRTGRAGKTGMSYTFFQPTDKSHAGELQQVMKQAGQNVPEDLLAFGSTIKKKEHSLYGNFGPQGGITKKSTKIKFDTDDDYE</sequence>
<reference evidence="18" key="1">
    <citation type="submission" date="2021-01" db="EMBL/GenBank/DDBJ databases">
        <authorList>
            <person name="Corre E."/>
            <person name="Pelletier E."/>
            <person name="Niang G."/>
            <person name="Scheremetjew M."/>
            <person name="Finn R."/>
            <person name="Kale V."/>
            <person name="Holt S."/>
            <person name="Cochrane G."/>
            <person name="Meng A."/>
            <person name="Brown T."/>
            <person name="Cohen L."/>
        </authorList>
    </citation>
    <scope>NUCLEOTIDE SEQUENCE</scope>
    <source>
        <strain evidence="18">308</strain>
    </source>
</reference>
<evidence type="ECO:0000313" key="18">
    <source>
        <dbReference type="EMBL" id="CAD8901623.1"/>
    </source>
</evidence>
<comment type="function">
    <text evidence="11">ATP-dependent RNA helicase required for 60S ribosomal subunit synthesis. Involved in efficient pre-rRNA processing, predominantly at site A3, which is necessary for the normal formation of 25S and 5.8S rRNAs.</text>
</comment>
<dbReference type="PANTHER" id="PTHR47958">
    <property type="entry name" value="ATP-DEPENDENT RNA HELICASE DBP3"/>
    <property type="match status" value="1"/>
</dbReference>
<evidence type="ECO:0000259" key="16">
    <source>
        <dbReference type="PROSITE" id="PS51194"/>
    </source>
</evidence>
<dbReference type="SUPFAM" id="SSF52540">
    <property type="entry name" value="P-loop containing nucleoside triphosphate hydrolases"/>
    <property type="match status" value="1"/>
</dbReference>
<dbReference type="InterPro" id="IPR011545">
    <property type="entry name" value="DEAD/DEAH_box_helicase_dom"/>
</dbReference>
<dbReference type="GO" id="GO:0005524">
    <property type="term" value="F:ATP binding"/>
    <property type="evidence" value="ECO:0007669"/>
    <property type="project" value="UniProtKB-KW"/>
</dbReference>
<evidence type="ECO:0000256" key="1">
    <source>
        <dbReference type="ARBA" id="ARBA00004604"/>
    </source>
</evidence>
<evidence type="ECO:0000256" key="8">
    <source>
        <dbReference type="ARBA" id="ARBA00022806"/>
    </source>
</evidence>
<keyword evidence="8 13" id="KW-0347">Helicase</keyword>
<dbReference type="Pfam" id="PF00270">
    <property type="entry name" value="DEAD"/>
    <property type="match status" value="1"/>
</dbReference>
<feature type="compositionally biased region" description="Basic residues" evidence="14">
    <location>
        <begin position="11"/>
        <end position="34"/>
    </location>
</feature>
<evidence type="ECO:0000256" key="3">
    <source>
        <dbReference type="ARBA" id="ARBA00012552"/>
    </source>
</evidence>
<evidence type="ECO:0000256" key="7">
    <source>
        <dbReference type="ARBA" id="ARBA00022801"/>
    </source>
</evidence>
<dbReference type="GO" id="GO:0003724">
    <property type="term" value="F:RNA helicase activity"/>
    <property type="evidence" value="ECO:0007669"/>
    <property type="project" value="UniProtKB-EC"/>
</dbReference>
<name>A0A7S1BY29_9STRA</name>
<dbReference type="FunFam" id="3.40.50.300:FF:000008">
    <property type="entry name" value="ATP-dependent RNA helicase RhlB"/>
    <property type="match status" value="1"/>
</dbReference>
<comment type="similarity">
    <text evidence="2">Belongs to the DEAD box helicase family. DDX5/DBP2 subfamily.</text>
</comment>
<keyword evidence="7 13" id="KW-0378">Hydrolase</keyword>
<dbReference type="Gene3D" id="3.40.50.300">
    <property type="entry name" value="P-loop containing nucleotide triphosphate hydrolases"/>
    <property type="match status" value="2"/>
</dbReference>
<evidence type="ECO:0000256" key="12">
    <source>
        <dbReference type="PROSITE-ProRule" id="PRU00552"/>
    </source>
</evidence>
<feature type="short sequence motif" description="Q motif" evidence="12">
    <location>
        <begin position="78"/>
        <end position="106"/>
    </location>
</feature>
<keyword evidence="6 13" id="KW-0547">Nucleotide-binding</keyword>
<keyword evidence="9 13" id="KW-0067">ATP-binding</keyword>
<dbReference type="EC" id="3.6.4.13" evidence="3"/>
<dbReference type="InterPro" id="IPR000629">
    <property type="entry name" value="RNA-helicase_DEAD-box_CS"/>
</dbReference>
<dbReference type="InterPro" id="IPR001650">
    <property type="entry name" value="Helicase_C-like"/>
</dbReference>
<dbReference type="AlphaFoldDB" id="A0A7S1BY29"/>
<evidence type="ECO:0000259" key="17">
    <source>
        <dbReference type="PROSITE" id="PS51195"/>
    </source>
</evidence>
<feature type="domain" description="DEAD-box RNA helicase Q" evidence="17">
    <location>
        <begin position="78"/>
        <end position="106"/>
    </location>
</feature>
<evidence type="ECO:0000256" key="4">
    <source>
        <dbReference type="ARBA" id="ARBA00022517"/>
    </source>
</evidence>
<comment type="subcellular location">
    <subcellularLocation>
        <location evidence="1">Nucleus</location>
        <location evidence="1">Nucleolus</location>
    </subcellularLocation>
</comment>
<gene>
    <name evidence="18" type="ORF">CHYS00102_LOCUS28842</name>
</gene>
<keyword evidence="10" id="KW-0539">Nucleus</keyword>
<feature type="domain" description="Helicase C-terminal" evidence="16">
    <location>
        <begin position="313"/>
        <end position="475"/>
    </location>
</feature>
<dbReference type="EMBL" id="HBFR01039439">
    <property type="protein sequence ID" value="CAD8901623.1"/>
    <property type="molecule type" value="Transcribed_RNA"/>
</dbReference>
<dbReference type="GO" id="GO:0016787">
    <property type="term" value="F:hydrolase activity"/>
    <property type="evidence" value="ECO:0007669"/>
    <property type="project" value="UniProtKB-KW"/>
</dbReference>
<dbReference type="PROSITE" id="PS51194">
    <property type="entry name" value="HELICASE_CTER"/>
    <property type="match status" value="1"/>
</dbReference>
<dbReference type="InterPro" id="IPR014014">
    <property type="entry name" value="RNA_helicase_DEAD_Q_motif"/>
</dbReference>
<evidence type="ECO:0000256" key="14">
    <source>
        <dbReference type="SAM" id="MobiDB-lite"/>
    </source>
</evidence>
<dbReference type="SMART" id="SM00490">
    <property type="entry name" value="HELICc"/>
    <property type="match status" value="1"/>
</dbReference>
<keyword evidence="5" id="KW-0698">rRNA processing</keyword>
<evidence type="ECO:0000259" key="15">
    <source>
        <dbReference type="PROSITE" id="PS51192"/>
    </source>
</evidence>
<dbReference type="InterPro" id="IPR027417">
    <property type="entry name" value="P-loop_NTPase"/>
</dbReference>